<evidence type="ECO:0000313" key="3">
    <source>
        <dbReference type="Proteomes" id="UP000001312"/>
    </source>
</evidence>
<feature type="region of interest" description="Disordered" evidence="1">
    <location>
        <begin position="1"/>
        <end position="28"/>
    </location>
</feature>
<reference evidence="3" key="1">
    <citation type="journal article" date="2011" name="PLoS Genet.">
        <title>Genomic analysis of the necrotrophic fungal pathogens Sclerotinia sclerotiorum and Botrytis cinerea.</title>
        <authorList>
            <person name="Amselem J."/>
            <person name="Cuomo C.A."/>
            <person name="van Kan J.A."/>
            <person name="Viaud M."/>
            <person name="Benito E.P."/>
            <person name="Couloux A."/>
            <person name="Coutinho P.M."/>
            <person name="de Vries R.P."/>
            <person name="Dyer P.S."/>
            <person name="Fillinger S."/>
            <person name="Fournier E."/>
            <person name="Gout L."/>
            <person name="Hahn M."/>
            <person name="Kohn L."/>
            <person name="Lapalu N."/>
            <person name="Plummer K.M."/>
            <person name="Pradier J.M."/>
            <person name="Quevillon E."/>
            <person name="Sharon A."/>
            <person name="Simon A."/>
            <person name="ten Have A."/>
            <person name="Tudzynski B."/>
            <person name="Tudzynski P."/>
            <person name="Wincker P."/>
            <person name="Andrew M."/>
            <person name="Anthouard V."/>
            <person name="Beever R.E."/>
            <person name="Beffa R."/>
            <person name="Benoit I."/>
            <person name="Bouzid O."/>
            <person name="Brault B."/>
            <person name="Chen Z."/>
            <person name="Choquer M."/>
            <person name="Collemare J."/>
            <person name="Cotton P."/>
            <person name="Danchin E.G."/>
            <person name="Da Silva C."/>
            <person name="Gautier A."/>
            <person name="Giraud C."/>
            <person name="Giraud T."/>
            <person name="Gonzalez C."/>
            <person name="Grossetete S."/>
            <person name="Guldener U."/>
            <person name="Henrissat B."/>
            <person name="Howlett B.J."/>
            <person name="Kodira C."/>
            <person name="Kretschmer M."/>
            <person name="Lappartient A."/>
            <person name="Leroch M."/>
            <person name="Levis C."/>
            <person name="Mauceli E."/>
            <person name="Neuveglise C."/>
            <person name="Oeser B."/>
            <person name="Pearson M."/>
            <person name="Poulain J."/>
            <person name="Poussereau N."/>
            <person name="Quesneville H."/>
            <person name="Rascle C."/>
            <person name="Schumacher J."/>
            <person name="Segurens B."/>
            <person name="Sexton A."/>
            <person name="Silva E."/>
            <person name="Sirven C."/>
            <person name="Soanes D.M."/>
            <person name="Talbot N.J."/>
            <person name="Templeton M."/>
            <person name="Yandava C."/>
            <person name="Yarden O."/>
            <person name="Zeng Q."/>
            <person name="Rollins J.A."/>
            <person name="Lebrun M.H."/>
            <person name="Dickman M."/>
        </authorList>
    </citation>
    <scope>NUCLEOTIDE SEQUENCE [LARGE SCALE GENOMIC DNA]</scope>
    <source>
        <strain evidence="3">ATCC 18683 / 1980 / Ss-1</strain>
    </source>
</reference>
<accession>A7EPJ2</accession>
<protein>
    <submittedName>
        <fullName evidence="2">Uncharacterized protein</fullName>
    </submittedName>
</protein>
<dbReference type="Proteomes" id="UP000001312">
    <property type="component" value="Unassembled WGS sequence"/>
</dbReference>
<proteinExistence type="predicted"/>
<dbReference type="InParanoid" id="A7EPJ2"/>
<dbReference type="HOGENOM" id="CLU_1644732_0_0_1"/>
<dbReference type="GeneID" id="5487785"/>
<feature type="compositionally biased region" description="Basic and acidic residues" evidence="1">
    <location>
        <begin position="8"/>
        <end position="19"/>
    </location>
</feature>
<gene>
    <name evidence="2" type="ORF">SS1G_07241</name>
</gene>
<dbReference type="KEGG" id="ssl:SS1G_07241"/>
<sequence>MATQKSPAPHEEQEEEHNIVPDLPESVSQGKRREHRLLNALDAVDQGLLPDMVAEAYNFFFEAEIVDLRKAQSTTSPQPAFKIPDPEFFENSSIAISWEQWKDKMMNKIRAFGNSDPIVQLIIEEIFVTLEGIYRDPNKKQNVQRPITGRSDLQVEQRTQR</sequence>
<keyword evidence="3" id="KW-1185">Reference proteome</keyword>
<evidence type="ECO:0000313" key="2">
    <source>
        <dbReference type="EMBL" id="EDO04758.1"/>
    </source>
</evidence>
<feature type="region of interest" description="Disordered" evidence="1">
    <location>
        <begin position="141"/>
        <end position="161"/>
    </location>
</feature>
<organism evidence="2 3">
    <name type="scientific">Sclerotinia sclerotiorum (strain ATCC 18683 / 1980 / Ss-1)</name>
    <name type="common">White mold</name>
    <name type="synonym">Whetzelinia sclerotiorum</name>
    <dbReference type="NCBI Taxonomy" id="665079"/>
    <lineage>
        <taxon>Eukaryota</taxon>
        <taxon>Fungi</taxon>
        <taxon>Dikarya</taxon>
        <taxon>Ascomycota</taxon>
        <taxon>Pezizomycotina</taxon>
        <taxon>Leotiomycetes</taxon>
        <taxon>Helotiales</taxon>
        <taxon>Sclerotiniaceae</taxon>
        <taxon>Sclerotinia</taxon>
    </lineage>
</organism>
<dbReference type="RefSeq" id="XP_001591795.1">
    <property type="nucleotide sequence ID" value="XM_001591745.1"/>
</dbReference>
<dbReference type="EMBL" id="CH476629">
    <property type="protein sequence ID" value="EDO04758.1"/>
    <property type="molecule type" value="Genomic_DNA"/>
</dbReference>
<evidence type="ECO:0000256" key="1">
    <source>
        <dbReference type="SAM" id="MobiDB-lite"/>
    </source>
</evidence>
<dbReference type="AlphaFoldDB" id="A7EPJ2"/>
<name>A7EPJ2_SCLS1</name>